<dbReference type="PIR" id="AC3171">
    <property type="entry name" value="AC3171"/>
</dbReference>
<dbReference type="AlphaFoldDB" id="Q8UKK7"/>
<keyword evidence="2" id="KW-1185">Reference proteome</keyword>
<organism evidence="1 2">
    <name type="scientific">Agrobacterium fabrum (strain C58 / ATCC 33970)</name>
    <name type="common">Agrobacterium tumefaciens (strain C58)</name>
    <dbReference type="NCBI Taxonomy" id="176299"/>
    <lineage>
        <taxon>Bacteria</taxon>
        <taxon>Pseudomonadati</taxon>
        <taxon>Pseudomonadota</taxon>
        <taxon>Alphaproteobacteria</taxon>
        <taxon>Hyphomicrobiales</taxon>
        <taxon>Rhizobiaceae</taxon>
        <taxon>Rhizobium/Agrobacterium group</taxon>
        <taxon>Agrobacterium</taxon>
        <taxon>Agrobacterium tumefaciens complex</taxon>
    </lineage>
</organism>
<dbReference type="KEGG" id="atu:Atu5095"/>
<proteinExistence type="predicted"/>
<evidence type="ECO:0000313" key="1">
    <source>
        <dbReference type="EMBL" id="AAL45785.1"/>
    </source>
</evidence>
<reference evidence="1 2" key="2">
    <citation type="journal article" date="2001" name="Science">
        <title>Genome sequence of the plant pathogen and biotechnology agent Agrobacterium tumefaciens C58.</title>
        <authorList>
            <person name="Goodner B."/>
            <person name="Hinkle G."/>
            <person name="Gattung S."/>
            <person name="Miller N."/>
            <person name="Blanchard M."/>
            <person name="Qurollo B."/>
            <person name="Goldman B.S."/>
            <person name="Cao Y."/>
            <person name="Askenazi M."/>
            <person name="Halling C."/>
            <person name="Mullin L."/>
            <person name="Houmiel K."/>
            <person name="Gordon J."/>
            <person name="Vaudin M."/>
            <person name="Iartchouk O."/>
            <person name="Epp A."/>
            <person name="Liu F."/>
            <person name="Wollam C."/>
            <person name="Allinger M."/>
            <person name="Doughty D."/>
            <person name="Scott C."/>
            <person name="Lappas C."/>
            <person name="Markelz B."/>
            <person name="Flanagan C."/>
            <person name="Crowell C."/>
            <person name="Gurson J."/>
            <person name="Lomo C."/>
            <person name="Sear C."/>
            <person name="Strub G."/>
            <person name="Cielo C."/>
            <person name="Slater S."/>
        </authorList>
    </citation>
    <scope>NUCLEOTIDE SEQUENCE [LARGE SCALE GENOMIC DNA]</scope>
    <source>
        <strain evidence="2">C58 / ATCC 33970</strain>
    </source>
</reference>
<dbReference type="OrthoDB" id="3030at2"/>
<dbReference type="EMBL" id="AE007872">
    <property type="protein sequence ID" value="AAL45785.1"/>
    <property type="molecule type" value="Genomic_DNA"/>
</dbReference>
<protein>
    <submittedName>
        <fullName evidence="1">Uncharacterized protein</fullName>
    </submittedName>
</protein>
<accession>Q8UKK7</accession>
<sequence>MGSIHARPYRFVDSLKIFASLRSAMEDDNLRRLPEFGGADQFIASNFVLAVPAYASAAVASLWELSKGSDVL</sequence>
<reference evidence="1 2" key="1">
    <citation type="journal article" date="2001" name="Science">
        <title>The genome of the natural genetic engineer Agrobacterium tumefaciens C58.</title>
        <authorList>
            <person name="Wood D.W."/>
            <person name="Setubal J.C."/>
            <person name="Kaul R."/>
            <person name="Monks D.E."/>
            <person name="Kitajima J.P."/>
            <person name="Okura V.K."/>
            <person name="Zhou Y."/>
            <person name="Chen L."/>
            <person name="Wood G.E."/>
            <person name="Almeida N.F.Jr."/>
            <person name="Woo L."/>
            <person name="Chen Y."/>
            <person name="Paulsen I.T."/>
            <person name="Eisen J.A."/>
            <person name="Karp P.D."/>
            <person name="Bovee D.Sr."/>
            <person name="Chapman P."/>
            <person name="Clendenning J."/>
            <person name="Deatherage G."/>
            <person name="Gillet W."/>
            <person name="Grant C."/>
            <person name="Kutyavin T."/>
            <person name="Levy R."/>
            <person name="Li M.J."/>
            <person name="McClelland E."/>
            <person name="Palmieri A."/>
            <person name="Raymond C."/>
            <person name="Rouse G."/>
            <person name="Saenphimmachak C."/>
            <person name="Wu Z."/>
            <person name="Romero P."/>
            <person name="Gordon D."/>
            <person name="Zhang S."/>
            <person name="Yoo H."/>
            <person name="Tao Y."/>
            <person name="Biddle P."/>
            <person name="Jung M."/>
            <person name="Krespan W."/>
            <person name="Perry M."/>
            <person name="Gordon-Kamm B."/>
            <person name="Liao L."/>
            <person name="Kim S."/>
            <person name="Hendrick C."/>
            <person name="Zhao Z.Y."/>
            <person name="Dolan M."/>
            <person name="Chumley F."/>
            <person name="Tingey S.V."/>
            <person name="Tomb J.F."/>
            <person name="Gordon M.P."/>
            <person name="Olson M.V."/>
            <person name="Nester E.W."/>
        </authorList>
    </citation>
    <scope>NUCLEOTIDE SEQUENCE [LARGE SCALE GENOMIC DNA]</scope>
    <source>
        <strain evidence="2">C58 / ATCC 33970</strain>
    </source>
</reference>
<geneLocation type="plasmid" evidence="1 2">
    <name>At</name>
</geneLocation>
<dbReference type="HOGENOM" id="CLU_2713369_0_0_5"/>
<dbReference type="BioCyc" id="AGRO:ATU5095-MONOMER"/>
<evidence type="ECO:0000313" key="2">
    <source>
        <dbReference type="Proteomes" id="UP000000813"/>
    </source>
</evidence>
<dbReference type="EnsemblBacteria" id="AAL45785">
    <property type="protein sequence ID" value="AAL45785"/>
    <property type="gene ID" value="Atu5095"/>
</dbReference>
<keyword evidence="1" id="KW-0614">Plasmid</keyword>
<name>Q8UKK7_AGRFC</name>
<dbReference type="Proteomes" id="UP000000813">
    <property type="component" value="Plasmid At"/>
</dbReference>
<gene>
    <name evidence="1" type="ordered locus">Atu5095</name>
</gene>